<proteinExistence type="inferred from homology"/>
<dbReference type="FunFam" id="3.40.50.720:FF:000084">
    <property type="entry name" value="Short-chain dehydrogenase reductase"/>
    <property type="match status" value="1"/>
</dbReference>
<dbReference type="Gene3D" id="3.40.50.720">
    <property type="entry name" value="NAD(P)-binding Rossmann-like Domain"/>
    <property type="match status" value="1"/>
</dbReference>
<dbReference type="GO" id="GO:0016491">
    <property type="term" value="F:oxidoreductase activity"/>
    <property type="evidence" value="ECO:0007669"/>
    <property type="project" value="UniProtKB-KW"/>
</dbReference>
<evidence type="ECO:0000313" key="5">
    <source>
        <dbReference type="Proteomes" id="UP001220324"/>
    </source>
</evidence>
<dbReference type="InterPro" id="IPR036291">
    <property type="entry name" value="NAD(P)-bd_dom_sf"/>
</dbReference>
<dbReference type="PRINTS" id="PR00080">
    <property type="entry name" value="SDRFAMILY"/>
</dbReference>
<comment type="similarity">
    <text evidence="1">Belongs to the short-chain dehydrogenases/reductases (SDR) family.</text>
</comment>
<keyword evidence="5" id="KW-1185">Reference proteome</keyword>
<dbReference type="Pfam" id="PF13561">
    <property type="entry name" value="adh_short_C2"/>
    <property type="match status" value="1"/>
</dbReference>
<reference evidence="4 5" key="1">
    <citation type="journal article" date="2023" name="IMA Fungus">
        <title>Comparative genomic study of the Penicillium genus elucidates a diverse pangenome and 15 lateral gene transfer events.</title>
        <authorList>
            <person name="Petersen C."/>
            <person name="Sorensen T."/>
            <person name="Nielsen M.R."/>
            <person name="Sondergaard T.E."/>
            <person name="Sorensen J.L."/>
            <person name="Fitzpatrick D.A."/>
            <person name="Frisvad J.C."/>
            <person name="Nielsen K.L."/>
        </authorList>
    </citation>
    <scope>NUCLEOTIDE SEQUENCE [LARGE SCALE GENOMIC DNA]</scope>
    <source>
        <strain evidence="4 5">IBT 35679</strain>
    </source>
</reference>
<dbReference type="SUPFAM" id="SSF51735">
    <property type="entry name" value="NAD(P)-binding Rossmann-fold domains"/>
    <property type="match status" value="1"/>
</dbReference>
<accession>A0AAD6GDI8</accession>
<protein>
    <submittedName>
        <fullName evidence="4">Uncharacterized protein</fullName>
    </submittedName>
</protein>
<comment type="caution">
    <text evidence="4">The sequence shown here is derived from an EMBL/GenBank/DDBJ whole genome shotgun (WGS) entry which is preliminary data.</text>
</comment>
<dbReference type="AlphaFoldDB" id="A0AAD6GDI8"/>
<sequence length="270" mass="28529">MAPMIKGTAFITGGASGIGKSTAIAFAQNGISALALVDLDASLLEATRDEIRAQFPLVTVETFAVNVADEASVDAVITKVVDQFGGIEIGINCAGISGTPTPTHLMSLVEWQKVIDVNQTGVWLCQRALIRQMLKQETRGVREGRGVIVNVSSMFGVGGPPGPFSIPHYTAAKHAVVGVTKMDAKAYAREGIRINAICPGFVDTPIIGEQIKSGAMNPQFEMTPIGRPAHVEEISDALLFLSSPMSSYMCGAALVVDGGILFRHHTHVKS</sequence>
<dbReference type="CDD" id="cd05233">
    <property type="entry name" value="SDR_c"/>
    <property type="match status" value="1"/>
</dbReference>
<dbReference type="InterPro" id="IPR002347">
    <property type="entry name" value="SDR_fam"/>
</dbReference>
<keyword evidence="3" id="KW-0560">Oxidoreductase</keyword>
<dbReference type="PANTHER" id="PTHR24321:SF12">
    <property type="entry name" value="SHORT-CHAIN DEHYDROGENASE_REDUCTASE FAMILY, PUTATIVE (AFU_ORTHOLOGUE AFUA_5G14340)-RELATED"/>
    <property type="match status" value="1"/>
</dbReference>
<evidence type="ECO:0000256" key="3">
    <source>
        <dbReference type="ARBA" id="ARBA00023002"/>
    </source>
</evidence>
<dbReference type="PANTHER" id="PTHR24321">
    <property type="entry name" value="DEHYDROGENASES, SHORT CHAIN"/>
    <property type="match status" value="1"/>
</dbReference>
<evidence type="ECO:0000313" key="4">
    <source>
        <dbReference type="EMBL" id="KAJ5533029.1"/>
    </source>
</evidence>
<evidence type="ECO:0000256" key="2">
    <source>
        <dbReference type="ARBA" id="ARBA00022857"/>
    </source>
</evidence>
<gene>
    <name evidence="4" type="ORF">N7494_009581</name>
</gene>
<evidence type="ECO:0000256" key="1">
    <source>
        <dbReference type="ARBA" id="ARBA00006484"/>
    </source>
</evidence>
<keyword evidence="2" id="KW-0521">NADP</keyword>
<dbReference type="PRINTS" id="PR00081">
    <property type="entry name" value="GDHRDH"/>
</dbReference>
<organism evidence="4 5">
    <name type="scientific">Penicillium frequentans</name>
    <dbReference type="NCBI Taxonomy" id="3151616"/>
    <lineage>
        <taxon>Eukaryota</taxon>
        <taxon>Fungi</taxon>
        <taxon>Dikarya</taxon>
        <taxon>Ascomycota</taxon>
        <taxon>Pezizomycotina</taxon>
        <taxon>Eurotiomycetes</taxon>
        <taxon>Eurotiomycetidae</taxon>
        <taxon>Eurotiales</taxon>
        <taxon>Aspergillaceae</taxon>
        <taxon>Penicillium</taxon>
    </lineage>
</organism>
<dbReference type="Proteomes" id="UP001220324">
    <property type="component" value="Unassembled WGS sequence"/>
</dbReference>
<name>A0AAD6GDI8_9EURO</name>
<dbReference type="EMBL" id="JAQIZZ010000007">
    <property type="protein sequence ID" value="KAJ5533029.1"/>
    <property type="molecule type" value="Genomic_DNA"/>
</dbReference>